<name>A0A940IDV7_9BACT</name>
<dbReference type="AlphaFoldDB" id="A0A940IDV7"/>
<protein>
    <submittedName>
        <fullName evidence="7">Polyprenyl synthetase family protein</fullName>
    </submittedName>
</protein>
<keyword evidence="5" id="KW-0460">Magnesium</keyword>
<dbReference type="CDD" id="cd00685">
    <property type="entry name" value="Trans_IPPS_HT"/>
    <property type="match status" value="1"/>
</dbReference>
<evidence type="ECO:0000256" key="4">
    <source>
        <dbReference type="ARBA" id="ARBA00022723"/>
    </source>
</evidence>
<dbReference type="PANTHER" id="PTHR12001">
    <property type="entry name" value="GERANYLGERANYL PYROPHOSPHATE SYNTHASE"/>
    <property type="match status" value="1"/>
</dbReference>
<dbReference type="EMBL" id="JADIMV010000056">
    <property type="protein sequence ID" value="MBO8439678.1"/>
    <property type="molecule type" value="Genomic_DNA"/>
</dbReference>
<dbReference type="SFLD" id="SFLDG01017">
    <property type="entry name" value="Polyprenyl_Transferase_Like"/>
    <property type="match status" value="1"/>
</dbReference>
<dbReference type="Gene3D" id="1.10.600.10">
    <property type="entry name" value="Farnesyl Diphosphate Synthase"/>
    <property type="match status" value="1"/>
</dbReference>
<accession>A0A940IDV7</accession>
<comment type="caution">
    <text evidence="7">The sequence shown here is derived from an EMBL/GenBank/DDBJ whole genome shotgun (WGS) entry which is preliminary data.</text>
</comment>
<dbReference type="GO" id="GO:0046872">
    <property type="term" value="F:metal ion binding"/>
    <property type="evidence" value="ECO:0007669"/>
    <property type="project" value="UniProtKB-KW"/>
</dbReference>
<evidence type="ECO:0000256" key="1">
    <source>
        <dbReference type="ARBA" id="ARBA00001946"/>
    </source>
</evidence>
<dbReference type="PROSITE" id="PS00444">
    <property type="entry name" value="POLYPRENYL_SYNTHASE_2"/>
    <property type="match status" value="1"/>
</dbReference>
<dbReference type="SFLD" id="SFLDS00005">
    <property type="entry name" value="Isoprenoid_Synthase_Type_I"/>
    <property type="match status" value="1"/>
</dbReference>
<dbReference type="InterPro" id="IPR033749">
    <property type="entry name" value="Polyprenyl_synt_CS"/>
</dbReference>
<dbReference type="Pfam" id="PF00348">
    <property type="entry name" value="polyprenyl_synt"/>
    <property type="match status" value="1"/>
</dbReference>
<gene>
    <name evidence="7" type="ORF">IAC51_03405</name>
</gene>
<evidence type="ECO:0000256" key="5">
    <source>
        <dbReference type="ARBA" id="ARBA00022842"/>
    </source>
</evidence>
<reference evidence="7" key="1">
    <citation type="submission" date="2020-10" db="EMBL/GenBank/DDBJ databases">
        <authorList>
            <person name="Gilroy R."/>
        </authorList>
    </citation>
    <scope>NUCLEOTIDE SEQUENCE</scope>
    <source>
        <strain evidence="7">3924</strain>
    </source>
</reference>
<dbReference type="PANTHER" id="PTHR12001:SF85">
    <property type="entry name" value="SHORT CHAIN ISOPRENYL DIPHOSPHATE SYNTHASE"/>
    <property type="match status" value="1"/>
</dbReference>
<keyword evidence="4" id="KW-0479">Metal-binding</keyword>
<reference evidence="7" key="2">
    <citation type="journal article" date="2021" name="PeerJ">
        <title>Extensive microbial diversity within the chicken gut microbiome revealed by metagenomics and culture.</title>
        <authorList>
            <person name="Gilroy R."/>
            <person name="Ravi A."/>
            <person name="Getino M."/>
            <person name="Pursley I."/>
            <person name="Horton D.L."/>
            <person name="Alikhan N.F."/>
            <person name="Baker D."/>
            <person name="Gharbi K."/>
            <person name="Hall N."/>
            <person name="Watson M."/>
            <person name="Adriaenssens E.M."/>
            <person name="Foster-Nyarko E."/>
            <person name="Jarju S."/>
            <person name="Secka A."/>
            <person name="Antonio M."/>
            <person name="Oren A."/>
            <person name="Chaudhuri R.R."/>
            <person name="La Ragione R."/>
            <person name="Hildebrand F."/>
            <person name="Pallen M.J."/>
        </authorList>
    </citation>
    <scope>NUCLEOTIDE SEQUENCE</scope>
    <source>
        <strain evidence="7">3924</strain>
    </source>
</reference>
<evidence type="ECO:0000313" key="7">
    <source>
        <dbReference type="EMBL" id="MBO8439678.1"/>
    </source>
</evidence>
<comment type="cofactor">
    <cofactor evidence="1">
        <name>Mg(2+)</name>
        <dbReference type="ChEBI" id="CHEBI:18420"/>
    </cofactor>
</comment>
<evidence type="ECO:0000256" key="6">
    <source>
        <dbReference type="RuleBase" id="RU004466"/>
    </source>
</evidence>
<comment type="similarity">
    <text evidence="2 6">Belongs to the FPP/GGPP synthase family.</text>
</comment>
<evidence type="ECO:0000256" key="2">
    <source>
        <dbReference type="ARBA" id="ARBA00006706"/>
    </source>
</evidence>
<dbReference type="InterPro" id="IPR000092">
    <property type="entry name" value="Polyprenyl_synt"/>
</dbReference>
<dbReference type="InterPro" id="IPR008949">
    <property type="entry name" value="Isoprenoid_synthase_dom_sf"/>
</dbReference>
<evidence type="ECO:0000313" key="8">
    <source>
        <dbReference type="Proteomes" id="UP000712007"/>
    </source>
</evidence>
<organism evidence="7 8">
    <name type="scientific">Candidatus Aphodosoma intestinipullorum</name>
    <dbReference type="NCBI Taxonomy" id="2840674"/>
    <lineage>
        <taxon>Bacteria</taxon>
        <taxon>Pseudomonadati</taxon>
        <taxon>Bacteroidota</taxon>
        <taxon>Bacteroidia</taxon>
        <taxon>Bacteroidales</taxon>
        <taxon>Candidatus Aphodosoma</taxon>
    </lineage>
</organism>
<keyword evidence="3 6" id="KW-0808">Transferase</keyword>
<evidence type="ECO:0000256" key="3">
    <source>
        <dbReference type="ARBA" id="ARBA00022679"/>
    </source>
</evidence>
<proteinExistence type="inferred from homology"/>
<dbReference type="GO" id="GO:0008299">
    <property type="term" value="P:isoprenoid biosynthetic process"/>
    <property type="evidence" value="ECO:0007669"/>
    <property type="project" value="InterPro"/>
</dbReference>
<dbReference type="SUPFAM" id="SSF48576">
    <property type="entry name" value="Terpenoid synthases"/>
    <property type="match status" value="1"/>
</dbReference>
<sequence length="321" mass="35977">MDIHELINRHFESIGWDIEPHNLYDPIAYTLEAGGKRIRPTLVLMACRLFGGDVEKALMPATAIEVFHNFTLLHDDVMDNADTRRKRMTVHKKWDVNTAILSGDAMMIKAYQFLENVPADKLPAALSLFSRTAIEVCEGQQYDVDFERRDDVTIEEYYRMIRLKTAVLLAGSLKLGAILADAPADDADALYDFGIAIGIAFQLRDDYLDVYGDERTFGKKIGGDILCGKRTFLLINALKNGSVSQRQTICQLLKNGGIPAEEKIAAVTAIYDSLDMPKVCADAMEEYYSRAMQALSRITDKDDAEKAPFVEFARSLMGRTE</sequence>
<dbReference type="GO" id="GO:0004659">
    <property type="term" value="F:prenyltransferase activity"/>
    <property type="evidence" value="ECO:0007669"/>
    <property type="project" value="InterPro"/>
</dbReference>
<dbReference type="Proteomes" id="UP000712007">
    <property type="component" value="Unassembled WGS sequence"/>
</dbReference>